<feature type="domain" description="Acyl-CoA dehydrogenase/oxidase C-terminal" evidence="6">
    <location>
        <begin position="233"/>
        <end position="366"/>
    </location>
</feature>
<dbReference type="EMBL" id="BAABKO010000004">
    <property type="protein sequence ID" value="GAA4778799.1"/>
    <property type="molecule type" value="Genomic_DNA"/>
</dbReference>
<dbReference type="SUPFAM" id="SSF47203">
    <property type="entry name" value="Acyl-CoA dehydrogenase C-terminal domain-like"/>
    <property type="match status" value="1"/>
</dbReference>
<dbReference type="InterPro" id="IPR009100">
    <property type="entry name" value="AcylCoA_DH/oxidase_NM_dom_sf"/>
</dbReference>
<dbReference type="PANTHER" id="PTHR43884:SF12">
    <property type="entry name" value="ISOVALERYL-COA DEHYDROGENASE, MITOCHONDRIAL-RELATED"/>
    <property type="match status" value="1"/>
</dbReference>
<sequence>MTVTDALVRDDERHLRDRLDELLPAFASDAAENDEHARLPEAALRRLHAEGFDAAALPQHLGGGGASYSFFGEVVRALAEADPAVATIWTMHLGAAVGLAQLTADSLGSYYADALLAGDRFANALSEPTSGNRFLNPQQEASPVEDGHVLDGAKRFVSGSEIADHLLVNVAIDGAPAFFGVEPDATITVIPIWDSLGLRGTRSQLLSFHGTLLRADRRGAAPGPDHRNYVGAGLAGISLGIADAALGALVAHARSRVIAGRPLAEQQWVEYAVADHHSRIEAVRAYWRQALRQADAGDPAHAGGFDRAKLLANRVAVETAQLAVRVGGASGYLRTSPIQRHLRDAEAGQLMAYSTEVLSGVIGKQVLGTETAR</sequence>
<dbReference type="InterPro" id="IPR037069">
    <property type="entry name" value="AcylCoA_DH/ox_N_sf"/>
</dbReference>
<reference evidence="10" key="1">
    <citation type="journal article" date="2019" name="Int. J. Syst. Evol. Microbiol.">
        <title>The Global Catalogue of Microorganisms (GCM) 10K type strain sequencing project: providing services to taxonomists for standard genome sequencing and annotation.</title>
        <authorList>
            <consortium name="The Broad Institute Genomics Platform"/>
            <consortium name="The Broad Institute Genome Sequencing Center for Infectious Disease"/>
            <person name="Wu L."/>
            <person name="Ma J."/>
        </authorList>
    </citation>
    <scope>NUCLEOTIDE SEQUENCE [LARGE SCALE GENOMIC DNA]</scope>
    <source>
        <strain evidence="10">JCM 18537</strain>
    </source>
</reference>
<accession>A0ABP9AC49</accession>
<dbReference type="InterPro" id="IPR036250">
    <property type="entry name" value="AcylCo_DH-like_C"/>
</dbReference>
<keyword evidence="4 5" id="KW-0274">FAD</keyword>
<feature type="domain" description="Acyl-CoA oxidase/dehydrogenase middle" evidence="7">
    <location>
        <begin position="123"/>
        <end position="209"/>
    </location>
</feature>
<evidence type="ECO:0000256" key="4">
    <source>
        <dbReference type="ARBA" id="ARBA00022827"/>
    </source>
</evidence>
<keyword evidence="3 5" id="KW-0285">Flavoprotein</keyword>
<dbReference type="SUPFAM" id="SSF56645">
    <property type="entry name" value="Acyl-CoA dehydrogenase NM domain-like"/>
    <property type="match status" value="1"/>
</dbReference>
<evidence type="ECO:0000256" key="1">
    <source>
        <dbReference type="ARBA" id="ARBA00001974"/>
    </source>
</evidence>
<evidence type="ECO:0000259" key="8">
    <source>
        <dbReference type="Pfam" id="PF02771"/>
    </source>
</evidence>
<organism evidence="9 10">
    <name type="scientific">Microbacterium gilvum</name>
    <dbReference type="NCBI Taxonomy" id="1336204"/>
    <lineage>
        <taxon>Bacteria</taxon>
        <taxon>Bacillati</taxon>
        <taxon>Actinomycetota</taxon>
        <taxon>Actinomycetes</taxon>
        <taxon>Micrococcales</taxon>
        <taxon>Microbacteriaceae</taxon>
        <taxon>Microbacterium</taxon>
    </lineage>
</organism>
<comment type="cofactor">
    <cofactor evidence="1 5">
        <name>FAD</name>
        <dbReference type="ChEBI" id="CHEBI:57692"/>
    </cofactor>
</comment>
<dbReference type="Gene3D" id="2.40.110.10">
    <property type="entry name" value="Butyryl-CoA Dehydrogenase, subunit A, domain 2"/>
    <property type="match status" value="1"/>
</dbReference>
<feature type="domain" description="Acyl-CoA dehydrogenase/oxidase N-terminal" evidence="8">
    <location>
        <begin position="10"/>
        <end position="105"/>
    </location>
</feature>
<protein>
    <submittedName>
        <fullName evidence="9">Acyl-CoA dehydrogenase family protein</fullName>
    </submittedName>
</protein>
<dbReference type="Pfam" id="PF00441">
    <property type="entry name" value="Acyl-CoA_dh_1"/>
    <property type="match status" value="1"/>
</dbReference>
<dbReference type="Pfam" id="PF02770">
    <property type="entry name" value="Acyl-CoA_dh_M"/>
    <property type="match status" value="1"/>
</dbReference>
<dbReference type="Pfam" id="PF02771">
    <property type="entry name" value="Acyl-CoA_dh_N"/>
    <property type="match status" value="1"/>
</dbReference>
<dbReference type="InterPro" id="IPR006091">
    <property type="entry name" value="Acyl-CoA_Oxase/DH_mid-dom"/>
</dbReference>
<dbReference type="Gene3D" id="1.20.140.10">
    <property type="entry name" value="Butyryl-CoA Dehydrogenase, subunit A, domain 3"/>
    <property type="match status" value="1"/>
</dbReference>
<dbReference type="PIRSF" id="PIRSF016578">
    <property type="entry name" value="HsaA"/>
    <property type="match status" value="1"/>
</dbReference>
<evidence type="ECO:0000313" key="10">
    <source>
        <dbReference type="Proteomes" id="UP001501645"/>
    </source>
</evidence>
<dbReference type="Proteomes" id="UP001501645">
    <property type="component" value="Unassembled WGS sequence"/>
</dbReference>
<comment type="caution">
    <text evidence="9">The sequence shown here is derived from an EMBL/GenBank/DDBJ whole genome shotgun (WGS) entry which is preliminary data.</text>
</comment>
<name>A0ABP9AC49_9MICO</name>
<dbReference type="Gene3D" id="1.10.540.10">
    <property type="entry name" value="Acyl-CoA dehydrogenase/oxidase, N-terminal domain"/>
    <property type="match status" value="1"/>
</dbReference>
<evidence type="ECO:0000313" key="9">
    <source>
        <dbReference type="EMBL" id="GAA4778799.1"/>
    </source>
</evidence>
<dbReference type="PANTHER" id="PTHR43884">
    <property type="entry name" value="ACYL-COA DEHYDROGENASE"/>
    <property type="match status" value="1"/>
</dbReference>
<evidence type="ECO:0000256" key="3">
    <source>
        <dbReference type="ARBA" id="ARBA00022630"/>
    </source>
</evidence>
<gene>
    <name evidence="9" type="ORF">GCM10023351_24690</name>
</gene>
<dbReference type="CDD" id="cd00567">
    <property type="entry name" value="ACAD"/>
    <property type="match status" value="1"/>
</dbReference>
<dbReference type="InterPro" id="IPR013786">
    <property type="entry name" value="AcylCoA_DH/ox_N"/>
</dbReference>
<evidence type="ECO:0000256" key="5">
    <source>
        <dbReference type="RuleBase" id="RU362125"/>
    </source>
</evidence>
<proteinExistence type="inferred from homology"/>
<dbReference type="InterPro" id="IPR046373">
    <property type="entry name" value="Acyl-CoA_Oxase/DH_mid-dom_sf"/>
</dbReference>
<evidence type="ECO:0000256" key="2">
    <source>
        <dbReference type="ARBA" id="ARBA00009347"/>
    </source>
</evidence>
<dbReference type="InterPro" id="IPR009075">
    <property type="entry name" value="AcylCo_DH/oxidase_C"/>
</dbReference>
<keyword evidence="5" id="KW-0560">Oxidoreductase</keyword>
<evidence type="ECO:0000259" key="6">
    <source>
        <dbReference type="Pfam" id="PF00441"/>
    </source>
</evidence>
<comment type="similarity">
    <text evidence="2 5">Belongs to the acyl-CoA dehydrogenase family.</text>
</comment>
<evidence type="ECO:0000259" key="7">
    <source>
        <dbReference type="Pfam" id="PF02770"/>
    </source>
</evidence>
<keyword evidence="10" id="KW-1185">Reference proteome</keyword>
<dbReference type="RefSeq" id="WP_345439610.1">
    <property type="nucleotide sequence ID" value="NZ_BAABKO010000004.1"/>
</dbReference>